<protein>
    <submittedName>
        <fullName evidence="1">Uncharacterized protein</fullName>
    </submittedName>
</protein>
<proteinExistence type="predicted"/>
<sequence length="105" mass="12391">VKKINIDSQQTHFIGSWNLENKKLCNEIISFFENNKNLQKPGVSGKGKDPKIKKTIDIRINPNDLKIPKFKIFKQYINELHKCFLDYQNQWPFLKTMLKDVDIPS</sequence>
<name>A0A382JCM5_9ZZZZ</name>
<gene>
    <name evidence="1" type="ORF">METZ01_LOCUS261345</name>
</gene>
<accession>A0A382JCM5</accession>
<dbReference type="AlphaFoldDB" id="A0A382JCM5"/>
<evidence type="ECO:0000313" key="1">
    <source>
        <dbReference type="EMBL" id="SVC08491.1"/>
    </source>
</evidence>
<dbReference type="EMBL" id="UINC01072681">
    <property type="protein sequence ID" value="SVC08491.1"/>
    <property type="molecule type" value="Genomic_DNA"/>
</dbReference>
<feature type="non-terminal residue" evidence="1">
    <location>
        <position position="105"/>
    </location>
</feature>
<organism evidence="1">
    <name type="scientific">marine metagenome</name>
    <dbReference type="NCBI Taxonomy" id="408172"/>
    <lineage>
        <taxon>unclassified sequences</taxon>
        <taxon>metagenomes</taxon>
        <taxon>ecological metagenomes</taxon>
    </lineage>
</organism>
<reference evidence="1" key="1">
    <citation type="submission" date="2018-05" db="EMBL/GenBank/DDBJ databases">
        <authorList>
            <person name="Lanie J.A."/>
            <person name="Ng W.-L."/>
            <person name="Kazmierczak K.M."/>
            <person name="Andrzejewski T.M."/>
            <person name="Davidsen T.M."/>
            <person name="Wayne K.J."/>
            <person name="Tettelin H."/>
            <person name="Glass J.I."/>
            <person name="Rusch D."/>
            <person name="Podicherti R."/>
            <person name="Tsui H.-C.T."/>
            <person name="Winkler M.E."/>
        </authorList>
    </citation>
    <scope>NUCLEOTIDE SEQUENCE</scope>
</reference>
<feature type="non-terminal residue" evidence="1">
    <location>
        <position position="1"/>
    </location>
</feature>